<keyword evidence="5 7" id="KW-0411">Iron-sulfur</keyword>
<dbReference type="Proteomes" id="UP000230282">
    <property type="component" value="Unassembled WGS sequence"/>
</dbReference>
<dbReference type="AlphaFoldDB" id="A0A2M8RWD2"/>
<evidence type="ECO:0000313" key="9">
    <source>
        <dbReference type="EMBL" id="PJG83181.1"/>
    </source>
</evidence>
<keyword evidence="10" id="KW-1185">Reference proteome</keyword>
<comment type="subunit">
    <text evidence="7">Homodimer.</text>
</comment>
<dbReference type="SUPFAM" id="SSF52540">
    <property type="entry name" value="P-loop containing nucleoside triphosphate hydrolases"/>
    <property type="match status" value="1"/>
</dbReference>
<comment type="similarity">
    <text evidence="6 7">Belongs to the Mrp/NBP35 ATP-binding proteins family.</text>
</comment>
<proteinExistence type="inferred from homology"/>
<dbReference type="EMBL" id="PHGZ01000011">
    <property type="protein sequence ID" value="PJG83181.1"/>
    <property type="molecule type" value="Genomic_DNA"/>
</dbReference>
<reference evidence="9 10" key="1">
    <citation type="submission" date="2017-11" db="EMBL/GenBank/DDBJ databases">
        <title>Reclassification of Bisgaard taxon 5 as Caviibacterium pharyngocola gen. nov., sp. nov.</title>
        <authorList>
            <person name="Christensen H."/>
        </authorList>
    </citation>
    <scope>NUCLEOTIDE SEQUENCE [LARGE SCALE GENOMIC DNA]</scope>
    <source>
        <strain evidence="9 10">7_3</strain>
    </source>
</reference>
<dbReference type="GO" id="GO:0005829">
    <property type="term" value="C:cytosol"/>
    <property type="evidence" value="ECO:0007669"/>
    <property type="project" value="TreeGrafter"/>
</dbReference>
<organism evidence="9 10">
    <name type="scientific">Caviibacterium pharyngocola</name>
    <dbReference type="NCBI Taxonomy" id="28159"/>
    <lineage>
        <taxon>Bacteria</taxon>
        <taxon>Pseudomonadati</taxon>
        <taxon>Pseudomonadota</taxon>
        <taxon>Gammaproteobacteria</taxon>
        <taxon>Pasteurellales</taxon>
        <taxon>Pasteurellaceae</taxon>
        <taxon>Caviibacterium</taxon>
    </lineage>
</organism>
<dbReference type="Pfam" id="PF01883">
    <property type="entry name" value="FeS_assembly_P"/>
    <property type="match status" value="1"/>
</dbReference>
<dbReference type="GO" id="GO:0005524">
    <property type="term" value="F:ATP binding"/>
    <property type="evidence" value="ECO:0007669"/>
    <property type="project" value="UniProtKB-UniRule"/>
</dbReference>
<dbReference type="NCBIfam" id="NF008669">
    <property type="entry name" value="PRK11670.1"/>
    <property type="match status" value="1"/>
</dbReference>
<evidence type="ECO:0000256" key="2">
    <source>
        <dbReference type="ARBA" id="ARBA00022741"/>
    </source>
</evidence>
<dbReference type="FunFam" id="3.40.50.300:FF:000418">
    <property type="entry name" value="Iron-sulfur cluster carrier protein"/>
    <property type="match status" value="1"/>
</dbReference>
<dbReference type="GO" id="GO:0016226">
    <property type="term" value="P:iron-sulfur cluster assembly"/>
    <property type="evidence" value="ECO:0007669"/>
    <property type="project" value="InterPro"/>
</dbReference>
<dbReference type="InterPro" id="IPR044304">
    <property type="entry name" value="NUBPL-like"/>
</dbReference>
<dbReference type="InterPro" id="IPR019591">
    <property type="entry name" value="Mrp/NBP35_ATP-bd"/>
</dbReference>
<evidence type="ECO:0000256" key="5">
    <source>
        <dbReference type="ARBA" id="ARBA00023014"/>
    </source>
</evidence>
<dbReference type="RefSeq" id="WP_100296467.1">
    <property type="nucleotide sequence ID" value="NZ_PHGZ01000011.1"/>
</dbReference>
<accession>A0A2M8RWD2</accession>
<dbReference type="InterPro" id="IPR002744">
    <property type="entry name" value="MIP18-like"/>
</dbReference>
<comment type="caution">
    <text evidence="9">The sequence shown here is derived from an EMBL/GenBank/DDBJ whole genome shotgun (WGS) entry which is preliminary data.</text>
</comment>
<evidence type="ECO:0000256" key="3">
    <source>
        <dbReference type="ARBA" id="ARBA00022840"/>
    </source>
</evidence>
<dbReference type="GO" id="GO:0046872">
    <property type="term" value="F:metal ion binding"/>
    <property type="evidence" value="ECO:0007669"/>
    <property type="project" value="UniProtKB-KW"/>
</dbReference>
<dbReference type="PANTHER" id="PTHR42961:SF2">
    <property type="entry name" value="IRON-SULFUR PROTEIN NUBPL"/>
    <property type="match status" value="1"/>
</dbReference>
<comment type="function">
    <text evidence="7">Binds and transfers iron-sulfur (Fe-S) clusters to target apoproteins. Can hydrolyze ATP.</text>
</comment>
<gene>
    <name evidence="9" type="ORF">CVP04_05230</name>
</gene>
<dbReference type="InterPro" id="IPR034904">
    <property type="entry name" value="FSCA_dom_sf"/>
</dbReference>
<evidence type="ECO:0000256" key="4">
    <source>
        <dbReference type="ARBA" id="ARBA00023004"/>
    </source>
</evidence>
<keyword evidence="3 7" id="KW-0067">ATP-binding</keyword>
<dbReference type="InterPro" id="IPR033756">
    <property type="entry name" value="YlxH/NBP35"/>
</dbReference>
<keyword evidence="2 7" id="KW-0547">Nucleotide-binding</keyword>
<dbReference type="Gene3D" id="3.40.50.300">
    <property type="entry name" value="P-loop containing nucleotide triphosphate hydrolases"/>
    <property type="match status" value="1"/>
</dbReference>
<evidence type="ECO:0000256" key="6">
    <source>
        <dbReference type="ARBA" id="ARBA00024036"/>
    </source>
</evidence>
<dbReference type="GO" id="GO:0016887">
    <property type="term" value="F:ATP hydrolysis activity"/>
    <property type="evidence" value="ECO:0007669"/>
    <property type="project" value="UniProtKB-UniRule"/>
</dbReference>
<evidence type="ECO:0000259" key="8">
    <source>
        <dbReference type="Pfam" id="PF01883"/>
    </source>
</evidence>
<evidence type="ECO:0000256" key="7">
    <source>
        <dbReference type="HAMAP-Rule" id="MF_02040"/>
    </source>
</evidence>
<dbReference type="PANTHER" id="PTHR42961">
    <property type="entry name" value="IRON-SULFUR PROTEIN NUBPL"/>
    <property type="match status" value="1"/>
</dbReference>
<dbReference type="Pfam" id="PF10609">
    <property type="entry name" value="ParA"/>
    <property type="match status" value="1"/>
</dbReference>
<sequence length="374" mass="40547">MATFFSDNFSDAQKQQILSLFQQFEHPSLKRDLVSLNAVKKIELGGQTLRIEIRMPFAWNQGFAQLKTALSDTLKQLTAATEVKWALDYQIATLKRANNHPAVKGVKNIIAVTSGKGGVGKSTVSVNLALALQAQGAHVGILDADIYGPSVPHMLGAADQRPTSPDNKHINPIHAHGLVANSIGFLMDADSATIWRGPMASSALSQLLQETLWAQNDQELDYLVIDMPPGTGDIQLTLSQQIPVTGAIVVTTPQDIALIDAIKGVSMFQRVSVPVLGIVENMSVHICSHCGHHEAIFGTGGAAKMAEKYNVKVLAQQPLHIRLREDMDKGIPTVIATPDSKIAQSFLQLAEKVAAELYWQGEVIPSEILFKEIK</sequence>
<keyword evidence="7" id="KW-0378">Hydrolase</keyword>
<dbReference type="OrthoDB" id="9809679at2"/>
<feature type="domain" description="MIP18 family-like" evidence="8">
    <location>
        <begin position="14"/>
        <end position="84"/>
    </location>
</feature>
<dbReference type="SUPFAM" id="SSF117916">
    <property type="entry name" value="Fe-S cluster assembly (FSCA) domain-like"/>
    <property type="match status" value="1"/>
</dbReference>
<protein>
    <recommendedName>
        <fullName evidence="7">Iron-sulfur cluster carrier protein</fullName>
    </recommendedName>
</protein>
<dbReference type="InterPro" id="IPR027417">
    <property type="entry name" value="P-loop_NTPase"/>
</dbReference>
<dbReference type="GO" id="GO:0051539">
    <property type="term" value="F:4 iron, 4 sulfur cluster binding"/>
    <property type="evidence" value="ECO:0007669"/>
    <property type="project" value="TreeGrafter"/>
</dbReference>
<feature type="binding site" evidence="7">
    <location>
        <begin position="115"/>
        <end position="122"/>
    </location>
    <ligand>
        <name>ATP</name>
        <dbReference type="ChEBI" id="CHEBI:30616"/>
    </ligand>
</feature>
<evidence type="ECO:0000313" key="10">
    <source>
        <dbReference type="Proteomes" id="UP000230282"/>
    </source>
</evidence>
<dbReference type="CDD" id="cd02037">
    <property type="entry name" value="Mrp_NBP35"/>
    <property type="match status" value="1"/>
</dbReference>
<dbReference type="Gene3D" id="3.30.300.130">
    <property type="entry name" value="Fe-S cluster assembly (FSCA)"/>
    <property type="match status" value="1"/>
</dbReference>
<dbReference type="HAMAP" id="MF_02040">
    <property type="entry name" value="Mrp_NBP35"/>
    <property type="match status" value="1"/>
</dbReference>
<keyword evidence="4 7" id="KW-0408">Iron</keyword>
<dbReference type="GO" id="GO:0140663">
    <property type="term" value="F:ATP-dependent FeS chaperone activity"/>
    <property type="evidence" value="ECO:0007669"/>
    <property type="project" value="InterPro"/>
</dbReference>
<keyword evidence="1 7" id="KW-0479">Metal-binding</keyword>
<evidence type="ECO:0000256" key="1">
    <source>
        <dbReference type="ARBA" id="ARBA00022723"/>
    </source>
</evidence>
<name>A0A2M8RWD2_9PAST</name>